<keyword evidence="1" id="KW-0812">Transmembrane</keyword>
<keyword evidence="1" id="KW-1133">Transmembrane helix</keyword>
<accession>A0A812CLA7</accession>
<feature type="transmembrane region" description="Helical" evidence="1">
    <location>
        <begin position="79"/>
        <end position="103"/>
    </location>
</feature>
<gene>
    <name evidence="2" type="ORF">SPHA_41116</name>
</gene>
<name>A0A812CLA7_ACAPH</name>
<keyword evidence="1" id="KW-0472">Membrane</keyword>
<protein>
    <submittedName>
        <fullName evidence="2">Uncharacterized protein</fullName>
    </submittedName>
</protein>
<dbReference type="Proteomes" id="UP000597762">
    <property type="component" value="Unassembled WGS sequence"/>
</dbReference>
<evidence type="ECO:0000256" key="1">
    <source>
        <dbReference type="SAM" id="Phobius"/>
    </source>
</evidence>
<reference evidence="2" key="1">
    <citation type="submission" date="2021-01" db="EMBL/GenBank/DDBJ databases">
        <authorList>
            <person name="Li R."/>
            <person name="Bekaert M."/>
        </authorList>
    </citation>
    <scope>NUCLEOTIDE SEQUENCE</scope>
    <source>
        <strain evidence="2">Farmed</strain>
    </source>
</reference>
<dbReference type="AlphaFoldDB" id="A0A812CLA7"/>
<comment type="caution">
    <text evidence="2">The sequence shown here is derived from an EMBL/GenBank/DDBJ whole genome shotgun (WGS) entry which is preliminary data.</text>
</comment>
<evidence type="ECO:0000313" key="2">
    <source>
        <dbReference type="EMBL" id="CAE1278261.1"/>
    </source>
</evidence>
<proteinExistence type="predicted"/>
<organism evidence="2 3">
    <name type="scientific">Acanthosepion pharaonis</name>
    <name type="common">Pharaoh cuttlefish</name>
    <name type="synonym">Sepia pharaonis</name>
    <dbReference type="NCBI Taxonomy" id="158019"/>
    <lineage>
        <taxon>Eukaryota</taxon>
        <taxon>Metazoa</taxon>
        <taxon>Spiralia</taxon>
        <taxon>Lophotrochozoa</taxon>
        <taxon>Mollusca</taxon>
        <taxon>Cephalopoda</taxon>
        <taxon>Coleoidea</taxon>
        <taxon>Decapodiformes</taxon>
        <taxon>Sepiida</taxon>
        <taxon>Sepiina</taxon>
        <taxon>Sepiidae</taxon>
        <taxon>Acanthosepion</taxon>
    </lineage>
</organism>
<dbReference type="EMBL" id="CAHIKZ030001968">
    <property type="protein sequence ID" value="CAE1278261.1"/>
    <property type="molecule type" value="Genomic_DNA"/>
</dbReference>
<evidence type="ECO:0000313" key="3">
    <source>
        <dbReference type="Proteomes" id="UP000597762"/>
    </source>
</evidence>
<keyword evidence="3" id="KW-1185">Reference proteome</keyword>
<sequence>MASHSERPILFILSLPPASSPNLSVRSILCTFSNNVHSFDQQHHRWRPTSEHNQDGFSTNANTNFLSYFPSFSKTTTTIIVIFSFCCNLFFLSFLFKLNLIIFCRHFILGNYKRISFNFLLFLSMSFLLKTQSAFEHLSPFNSPRCVSFPSFFFLTSCQTSDLRLSEHLLLSWAVHLIR</sequence>